<evidence type="ECO:0000256" key="2">
    <source>
        <dbReference type="ARBA" id="ARBA00009444"/>
    </source>
</evidence>
<reference evidence="6" key="1">
    <citation type="submission" date="2014-09" db="EMBL/GenBank/DDBJ databases">
        <title>Genome sequence of the luminous mushroom Mycena chlorophos for searching fungal bioluminescence genes.</title>
        <authorList>
            <person name="Tanaka Y."/>
            <person name="Kasuga D."/>
            <person name="Oba Y."/>
            <person name="Hase S."/>
            <person name="Sato K."/>
            <person name="Oba Y."/>
            <person name="Sakakibara Y."/>
        </authorList>
    </citation>
    <scope>NUCLEOTIDE SEQUENCE</scope>
</reference>
<dbReference type="InterPro" id="IPR028144">
    <property type="entry name" value="CYSTM_dom"/>
</dbReference>
<feature type="region of interest" description="Disordered" evidence="4">
    <location>
        <begin position="1"/>
        <end position="68"/>
    </location>
</feature>
<name>A0ABQ0KVJ7_MYCCL</name>
<proteinExistence type="inferred from homology"/>
<evidence type="ECO:0000256" key="4">
    <source>
        <dbReference type="SAM" id="MobiDB-lite"/>
    </source>
</evidence>
<dbReference type="EMBL" id="DF838442">
    <property type="protein sequence ID" value="GAT42929.1"/>
    <property type="molecule type" value="Genomic_DNA"/>
</dbReference>
<protein>
    <recommendedName>
        <fullName evidence="5">Cysteine-rich transmembrane domain-containing protein</fullName>
    </recommendedName>
</protein>
<accession>A0ABQ0KVJ7</accession>
<keyword evidence="3" id="KW-0472">Membrane</keyword>
<dbReference type="Pfam" id="PF12734">
    <property type="entry name" value="CYSTM"/>
    <property type="match status" value="1"/>
</dbReference>
<evidence type="ECO:0000256" key="3">
    <source>
        <dbReference type="ARBA" id="ARBA00023136"/>
    </source>
</evidence>
<evidence type="ECO:0000259" key="5">
    <source>
        <dbReference type="Pfam" id="PF12734"/>
    </source>
</evidence>
<evidence type="ECO:0000313" key="7">
    <source>
        <dbReference type="Proteomes" id="UP000815677"/>
    </source>
</evidence>
<keyword evidence="7" id="KW-1185">Reference proteome</keyword>
<feature type="domain" description="Cysteine-rich transmembrane" evidence="5">
    <location>
        <begin position="69"/>
        <end position="100"/>
    </location>
</feature>
<evidence type="ECO:0000313" key="6">
    <source>
        <dbReference type="EMBL" id="GAT42929.1"/>
    </source>
</evidence>
<dbReference type="Proteomes" id="UP000815677">
    <property type="component" value="Unassembled WGS sequence"/>
</dbReference>
<comment type="subcellular location">
    <subcellularLocation>
        <location evidence="1">Membrane</location>
    </subcellularLocation>
</comment>
<gene>
    <name evidence="6" type="ORF">MCHLO_00624</name>
</gene>
<evidence type="ECO:0000256" key="1">
    <source>
        <dbReference type="ARBA" id="ARBA00004370"/>
    </source>
</evidence>
<sequence>MSANDYYKQGQQPQYYPPAGGPQQGGYYPQPPSNSYQQPGYGQQPYGQQPYGQQPYGGQYQPSPQPQVIYVEQPAQQSSGGGCMSCLAGICLCCAIEELCECLL</sequence>
<comment type="similarity">
    <text evidence="2">Belongs to the CYSTM1 family.</text>
</comment>
<feature type="compositionally biased region" description="Low complexity" evidence="4">
    <location>
        <begin position="25"/>
        <end position="62"/>
    </location>
</feature>
<feature type="compositionally biased region" description="Low complexity" evidence="4">
    <location>
        <begin position="1"/>
        <end position="14"/>
    </location>
</feature>
<organism evidence="6 7">
    <name type="scientific">Mycena chlorophos</name>
    <name type="common">Agaric fungus</name>
    <name type="synonym">Agaricus chlorophos</name>
    <dbReference type="NCBI Taxonomy" id="658473"/>
    <lineage>
        <taxon>Eukaryota</taxon>
        <taxon>Fungi</taxon>
        <taxon>Dikarya</taxon>
        <taxon>Basidiomycota</taxon>
        <taxon>Agaricomycotina</taxon>
        <taxon>Agaricomycetes</taxon>
        <taxon>Agaricomycetidae</taxon>
        <taxon>Agaricales</taxon>
        <taxon>Marasmiineae</taxon>
        <taxon>Mycenaceae</taxon>
        <taxon>Mycena</taxon>
    </lineage>
</organism>